<dbReference type="Gene3D" id="3.30.200.20">
    <property type="entry name" value="Phosphorylase Kinase, domain 1"/>
    <property type="match status" value="1"/>
</dbReference>
<keyword evidence="4 9" id="KW-0547">Nucleotide-binding</keyword>
<dbReference type="AlphaFoldDB" id="A0A9P5BEV9"/>
<evidence type="ECO:0000256" key="9">
    <source>
        <dbReference type="PROSITE-ProRule" id="PRU10141"/>
    </source>
</evidence>
<keyword evidence="13" id="KW-1185">Reference proteome</keyword>
<proteinExistence type="predicted"/>
<dbReference type="InterPro" id="IPR011009">
    <property type="entry name" value="Kinase-like_dom_sf"/>
</dbReference>
<dbReference type="PROSITE" id="PS00107">
    <property type="entry name" value="PROTEIN_KINASE_ATP"/>
    <property type="match status" value="1"/>
</dbReference>
<evidence type="ECO:0000256" key="8">
    <source>
        <dbReference type="ARBA" id="ARBA00048679"/>
    </source>
</evidence>
<feature type="region of interest" description="Disordered" evidence="10">
    <location>
        <begin position="230"/>
        <end position="249"/>
    </location>
</feature>
<keyword evidence="6 9" id="KW-0067">ATP-binding</keyword>
<dbReference type="GO" id="GO:0000245">
    <property type="term" value="P:spliceosomal complex assembly"/>
    <property type="evidence" value="ECO:0007669"/>
    <property type="project" value="TreeGrafter"/>
</dbReference>
<keyword evidence="5 12" id="KW-0418">Kinase</keyword>
<comment type="caution">
    <text evidence="12">The sequence shown here is derived from an EMBL/GenBank/DDBJ whole genome shotgun (WGS) entry which is preliminary data.</text>
</comment>
<evidence type="ECO:0000256" key="3">
    <source>
        <dbReference type="ARBA" id="ARBA00022679"/>
    </source>
</evidence>
<dbReference type="PANTHER" id="PTHR47634">
    <property type="entry name" value="PROTEIN KINASE DOMAIN-CONTAINING PROTEIN-RELATED"/>
    <property type="match status" value="1"/>
</dbReference>
<accession>A0A9P5BEV9</accession>
<dbReference type="Pfam" id="PF00069">
    <property type="entry name" value="Pkinase"/>
    <property type="match status" value="1"/>
</dbReference>
<evidence type="ECO:0000256" key="10">
    <source>
        <dbReference type="SAM" id="MobiDB-lite"/>
    </source>
</evidence>
<dbReference type="Gene3D" id="1.10.510.10">
    <property type="entry name" value="Transferase(Phosphotransferase) domain 1"/>
    <property type="match status" value="1"/>
</dbReference>
<comment type="catalytic activity">
    <reaction evidence="7">
        <text>L-threonyl-[protein] + ATP = O-phospho-L-threonyl-[protein] + ADP + H(+)</text>
        <dbReference type="Rhea" id="RHEA:46608"/>
        <dbReference type="Rhea" id="RHEA-COMP:11060"/>
        <dbReference type="Rhea" id="RHEA-COMP:11605"/>
        <dbReference type="ChEBI" id="CHEBI:15378"/>
        <dbReference type="ChEBI" id="CHEBI:30013"/>
        <dbReference type="ChEBI" id="CHEBI:30616"/>
        <dbReference type="ChEBI" id="CHEBI:61977"/>
        <dbReference type="ChEBI" id="CHEBI:456216"/>
        <dbReference type="EC" id="2.7.11.1"/>
    </reaction>
</comment>
<dbReference type="OrthoDB" id="5979581at2759"/>
<comment type="catalytic activity">
    <reaction evidence="8">
        <text>L-seryl-[protein] + ATP = O-phospho-L-seryl-[protein] + ADP + H(+)</text>
        <dbReference type="Rhea" id="RHEA:17989"/>
        <dbReference type="Rhea" id="RHEA-COMP:9863"/>
        <dbReference type="Rhea" id="RHEA-COMP:11604"/>
        <dbReference type="ChEBI" id="CHEBI:15378"/>
        <dbReference type="ChEBI" id="CHEBI:29999"/>
        <dbReference type="ChEBI" id="CHEBI:30616"/>
        <dbReference type="ChEBI" id="CHEBI:83421"/>
        <dbReference type="ChEBI" id="CHEBI:456216"/>
        <dbReference type="EC" id="2.7.11.1"/>
    </reaction>
</comment>
<dbReference type="InterPro" id="IPR000719">
    <property type="entry name" value="Prot_kinase_dom"/>
</dbReference>
<dbReference type="EC" id="2.7.11.1" evidence="1"/>
<evidence type="ECO:0000256" key="5">
    <source>
        <dbReference type="ARBA" id="ARBA00022777"/>
    </source>
</evidence>
<dbReference type="GO" id="GO:0005524">
    <property type="term" value="F:ATP binding"/>
    <property type="evidence" value="ECO:0007669"/>
    <property type="project" value="UniProtKB-UniRule"/>
</dbReference>
<dbReference type="SUPFAM" id="SSF56112">
    <property type="entry name" value="Protein kinase-like (PK-like)"/>
    <property type="match status" value="1"/>
</dbReference>
<feature type="domain" description="Protein kinase" evidence="11">
    <location>
        <begin position="73"/>
        <end position="416"/>
    </location>
</feature>
<dbReference type="PANTHER" id="PTHR47634:SF9">
    <property type="entry name" value="PROTEIN KINASE DOMAIN-CONTAINING PROTEIN-RELATED"/>
    <property type="match status" value="1"/>
</dbReference>
<evidence type="ECO:0000256" key="6">
    <source>
        <dbReference type="ARBA" id="ARBA00022840"/>
    </source>
</evidence>
<evidence type="ECO:0000256" key="7">
    <source>
        <dbReference type="ARBA" id="ARBA00047899"/>
    </source>
</evidence>
<evidence type="ECO:0000313" key="13">
    <source>
        <dbReference type="Proteomes" id="UP000737391"/>
    </source>
</evidence>
<dbReference type="InterPro" id="IPR051334">
    <property type="entry name" value="SRPK"/>
</dbReference>
<keyword evidence="2" id="KW-0723">Serine/threonine-protein kinase</keyword>
<organism evidence="12 13">
    <name type="scientific">Fusarium agapanthi</name>
    <dbReference type="NCBI Taxonomy" id="1803897"/>
    <lineage>
        <taxon>Eukaryota</taxon>
        <taxon>Fungi</taxon>
        <taxon>Dikarya</taxon>
        <taxon>Ascomycota</taxon>
        <taxon>Pezizomycotina</taxon>
        <taxon>Sordariomycetes</taxon>
        <taxon>Hypocreomycetidae</taxon>
        <taxon>Hypocreales</taxon>
        <taxon>Nectriaceae</taxon>
        <taxon>Fusarium</taxon>
        <taxon>Fusarium fujikuroi species complex</taxon>
    </lineage>
</organism>
<evidence type="ECO:0000256" key="4">
    <source>
        <dbReference type="ARBA" id="ARBA00022741"/>
    </source>
</evidence>
<gene>
    <name evidence="12" type="ORF">FAGAP_2823</name>
</gene>
<dbReference type="EMBL" id="LUFC02000158">
    <property type="protein sequence ID" value="KAF4500982.1"/>
    <property type="molecule type" value="Genomic_DNA"/>
</dbReference>
<dbReference type="PROSITE" id="PS50011">
    <property type="entry name" value="PROTEIN_KINASE_DOM"/>
    <property type="match status" value="1"/>
</dbReference>
<dbReference type="GO" id="GO:0004674">
    <property type="term" value="F:protein serine/threonine kinase activity"/>
    <property type="evidence" value="ECO:0007669"/>
    <property type="project" value="UniProtKB-KW"/>
</dbReference>
<dbReference type="GO" id="GO:0050684">
    <property type="term" value="P:regulation of mRNA processing"/>
    <property type="evidence" value="ECO:0007669"/>
    <property type="project" value="TreeGrafter"/>
</dbReference>
<protein>
    <recommendedName>
        <fullName evidence="1">non-specific serine/threonine protein kinase</fullName>
        <ecNumber evidence="1">2.7.11.1</ecNumber>
    </recommendedName>
</protein>
<dbReference type="Proteomes" id="UP000737391">
    <property type="component" value="Unassembled WGS sequence"/>
</dbReference>
<sequence>MISANLVRVARKQISVPSIAVGFLQRPHVRQYHAGQTPAQDYRCSIDAELLHRYRPGGYHPVSLGDSLSDGRYKVLHKLGWGSYSTTWAAKDQLHNRYVALKIAVAEAKRSKEIEILQNLATTPRNHDRSCYVNQMLDHFTVIGPNGSHDCLVLEIVGPNVSDVIVSHCSDDRLPSPAAKSISRQVLQGLDYLASGGIGHGDLHTRNIALEIPGLHLLSEGDFITRRGEPEMGSVTRRDGKPLSSNIPTHIVRPSPFRNKDVQTLLSVPSIKIIDFGEAFFNYDAPKTLHTPLPVRAPEIVFGDPLNNQVDLWSIFEPPFDVIMLTPPMLVQQIIELIDDDLPSRWHLKWQEMRRKASDEEDTWTLQSWMEEVYFDKGKHPEFTRDEVRAAAKLIARLMKFEPSLRAIPTDVLAEP</sequence>
<feature type="compositionally biased region" description="Basic and acidic residues" evidence="10">
    <location>
        <begin position="230"/>
        <end position="241"/>
    </location>
</feature>
<dbReference type="SMART" id="SM00220">
    <property type="entry name" value="S_TKc"/>
    <property type="match status" value="1"/>
</dbReference>
<evidence type="ECO:0000313" key="12">
    <source>
        <dbReference type="EMBL" id="KAF4500982.1"/>
    </source>
</evidence>
<name>A0A9P5BEV9_9HYPO</name>
<evidence type="ECO:0000256" key="2">
    <source>
        <dbReference type="ARBA" id="ARBA00022527"/>
    </source>
</evidence>
<reference evidence="12" key="1">
    <citation type="submission" date="2020-01" db="EMBL/GenBank/DDBJ databases">
        <title>Identification and distribution of gene clusters putatively required for synthesis of sphingolipid metabolism inhibitors in phylogenetically diverse species of the filamentous fungus Fusarium.</title>
        <authorList>
            <person name="Kim H.-S."/>
            <person name="Busman M."/>
            <person name="Brown D.W."/>
            <person name="Divon H."/>
            <person name="Uhlig S."/>
            <person name="Proctor R.H."/>
        </authorList>
    </citation>
    <scope>NUCLEOTIDE SEQUENCE</scope>
    <source>
        <strain evidence="12">NRRL 31653</strain>
    </source>
</reference>
<dbReference type="InterPro" id="IPR017441">
    <property type="entry name" value="Protein_kinase_ATP_BS"/>
</dbReference>
<keyword evidence="3" id="KW-0808">Transferase</keyword>
<feature type="binding site" evidence="9">
    <location>
        <position position="102"/>
    </location>
    <ligand>
        <name>ATP</name>
        <dbReference type="ChEBI" id="CHEBI:30616"/>
    </ligand>
</feature>
<evidence type="ECO:0000259" key="11">
    <source>
        <dbReference type="PROSITE" id="PS50011"/>
    </source>
</evidence>
<evidence type="ECO:0000256" key="1">
    <source>
        <dbReference type="ARBA" id="ARBA00012513"/>
    </source>
</evidence>